<keyword evidence="2" id="KW-0255">Endonuclease</keyword>
<dbReference type="Proteomes" id="UP000758603">
    <property type="component" value="Unassembled WGS sequence"/>
</dbReference>
<name>A0A9P8U944_9PEZI</name>
<keyword evidence="10" id="KW-1185">Reference proteome</keyword>
<evidence type="ECO:0000259" key="7">
    <source>
        <dbReference type="PROSITE" id="PS50137"/>
    </source>
</evidence>
<dbReference type="InterPro" id="IPR014720">
    <property type="entry name" value="dsRBD_dom"/>
</dbReference>
<dbReference type="SUPFAM" id="SSF69065">
    <property type="entry name" value="RNase III domain-like"/>
    <property type="match status" value="1"/>
</dbReference>
<comment type="caution">
    <text evidence="9">The sequence shown here is derived from an EMBL/GenBank/DDBJ whole genome shotgun (WGS) entry which is preliminary data.</text>
</comment>
<evidence type="ECO:0000256" key="3">
    <source>
        <dbReference type="ARBA" id="ARBA00022801"/>
    </source>
</evidence>
<sequence length="403" mass="45423">MSKRSLSEAWPLDTPENLDSVNLIIHQAEDLLRAAHDFKHGIMAGKPHEHGNADHLKSIVSEISSTLGNLDHEPSASHMKAIRLESSRSVSSQAPIAVTLTPWTQDDLQHRKPPLESIHNASLERAVFTHCGISRNVAENYERLEWIGDAYLYLMSSAFIYQTFPNLPAGRCSQYRELLVRNKTLARYTQEYQLERRLQLPPEFLGGNEFAPATKKVYDKIQGDLFEAYIAGVILGDADQGLRRASSWVKTLWTTELREELSKEFRYQQAAPRNSSLHIPGVQSPDSQAETTPQARIVEMNAKVQLAQAIGAKGIRIDYKDEGEPKKEKKTGLPWYTVGVYLDGWGVKSFKLGYGSAMSKKEAGTKAAQAALDNRKMISRFEQKKQEHDKKMKEQAAYAEWKA</sequence>
<dbReference type="GO" id="GO:0006369">
    <property type="term" value="P:termination of RNA polymerase II transcription"/>
    <property type="evidence" value="ECO:0007669"/>
    <property type="project" value="TreeGrafter"/>
</dbReference>
<evidence type="ECO:0000256" key="6">
    <source>
        <dbReference type="SAM" id="MobiDB-lite"/>
    </source>
</evidence>
<dbReference type="GO" id="GO:0005654">
    <property type="term" value="C:nucleoplasm"/>
    <property type="evidence" value="ECO:0007669"/>
    <property type="project" value="TreeGrafter"/>
</dbReference>
<keyword evidence="4 5" id="KW-0694">RNA-binding</keyword>
<dbReference type="PANTHER" id="PTHR11207">
    <property type="entry name" value="RIBONUCLEASE III"/>
    <property type="match status" value="1"/>
</dbReference>
<keyword evidence="1" id="KW-0540">Nuclease</keyword>
<feature type="domain" description="RNase III" evidence="8">
    <location>
        <begin position="118"/>
        <end position="238"/>
    </location>
</feature>
<organism evidence="9 10">
    <name type="scientific">Truncatella angustata</name>
    <dbReference type="NCBI Taxonomy" id="152316"/>
    <lineage>
        <taxon>Eukaryota</taxon>
        <taxon>Fungi</taxon>
        <taxon>Dikarya</taxon>
        <taxon>Ascomycota</taxon>
        <taxon>Pezizomycotina</taxon>
        <taxon>Sordariomycetes</taxon>
        <taxon>Xylariomycetidae</taxon>
        <taxon>Amphisphaeriales</taxon>
        <taxon>Sporocadaceae</taxon>
        <taxon>Truncatella</taxon>
    </lineage>
</organism>
<dbReference type="GO" id="GO:0034475">
    <property type="term" value="P:U4 snRNA 3'-end processing"/>
    <property type="evidence" value="ECO:0007669"/>
    <property type="project" value="TreeGrafter"/>
</dbReference>
<dbReference type="OrthoDB" id="2392202at2759"/>
<evidence type="ECO:0000256" key="2">
    <source>
        <dbReference type="ARBA" id="ARBA00022759"/>
    </source>
</evidence>
<dbReference type="Pfam" id="PF00636">
    <property type="entry name" value="Ribonuclease_3"/>
    <property type="match status" value="1"/>
</dbReference>
<dbReference type="GO" id="GO:0006364">
    <property type="term" value="P:rRNA processing"/>
    <property type="evidence" value="ECO:0007669"/>
    <property type="project" value="TreeGrafter"/>
</dbReference>
<feature type="region of interest" description="Disordered" evidence="6">
    <location>
        <begin position="383"/>
        <end position="403"/>
    </location>
</feature>
<dbReference type="AlphaFoldDB" id="A0A9P8U944"/>
<proteinExistence type="predicted"/>
<dbReference type="SUPFAM" id="SSF54768">
    <property type="entry name" value="dsRNA-binding domain-like"/>
    <property type="match status" value="1"/>
</dbReference>
<dbReference type="CDD" id="cd00593">
    <property type="entry name" value="RIBOc"/>
    <property type="match status" value="1"/>
</dbReference>
<dbReference type="InterPro" id="IPR036389">
    <property type="entry name" value="RNase_III_sf"/>
</dbReference>
<dbReference type="InterPro" id="IPR000999">
    <property type="entry name" value="RNase_III_dom"/>
</dbReference>
<gene>
    <name evidence="9" type="ORF">BKA67DRAFT_540886</name>
</gene>
<protein>
    <submittedName>
        <fullName evidence="9">Ribonuclease III domain-containing protein</fullName>
    </submittedName>
</protein>
<feature type="domain" description="DRBM" evidence="7">
    <location>
        <begin position="301"/>
        <end position="377"/>
    </location>
</feature>
<evidence type="ECO:0000313" key="9">
    <source>
        <dbReference type="EMBL" id="KAH6645889.1"/>
    </source>
</evidence>
<evidence type="ECO:0000256" key="4">
    <source>
        <dbReference type="ARBA" id="ARBA00022884"/>
    </source>
</evidence>
<dbReference type="GO" id="GO:0003723">
    <property type="term" value="F:RNA binding"/>
    <property type="evidence" value="ECO:0007669"/>
    <property type="project" value="UniProtKB-UniRule"/>
</dbReference>
<dbReference type="PANTHER" id="PTHR11207:SF0">
    <property type="entry name" value="RIBONUCLEASE 3"/>
    <property type="match status" value="1"/>
</dbReference>
<dbReference type="Gene3D" id="1.10.1520.10">
    <property type="entry name" value="Ribonuclease III domain"/>
    <property type="match status" value="1"/>
</dbReference>
<dbReference type="GeneID" id="70129722"/>
<keyword evidence="3" id="KW-0378">Hydrolase</keyword>
<feature type="compositionally biased region" description="Basic and acidic residues" evidence="6">
    <location>
        <begin position="383"/>
        <end position="394"/>
    </location>
</feature>
<dbReference type="EMBL" id="JAGPXC010000010">
    <property type="protein sequence ID" value="KAH6645889.1"/>
    <property type="molecule type" value="Genomic_DNA"/>
</dbReference>
<evidence type="ECO:0000256" key="1">
    <source>
        <dbReference type="ARBA" id="ARBA00022722"/>
    </source>
</evidence>
<dbReference type="RefSeq" id="XP_045952403.1">
    <property type="nucleotide sequence ID" value="XM_046100830.1"/>
</dbReference>
<dbReference type="GO" id="GO:0004525">
    <property type="term" value="F:ribonuclease III activity"/>
    <property type="evidence" value="ECO:0007669"/>
    <property type="project" value="InterPro"/>
</dbReference>
<evidence type="ECO:0000256" key="5">
    <source>
        <dbReference type="PROSITE-ProRule" id="PRU00266"/>
    </source>
</evidence>
<dbReference type="PROSITE" id="PS50137">
    <property type="entry name" value="DS_RBD"/>
    <property type="match status" value="1"/>
</dbReference>
<evidence type="ECO:0000259" key="8">
    <source>
        <dbReference type="PROSITE" id="PS50142"/>
    </source>
</evidence>
<dbReference type="PROSITE" id="PS50142">
    <property type="entry name" value="RNASE_3_2"/>
    <property type="match status" value="1"/>
</dbReference>
<dbReference type="SMART" id="SM00535">
    <property type="entry name" value="RIBOc"/>
    <property type="match status" value="1"/>
</dbReference>
<dbReference type="Gene3D" id="3.30.160.20">
    <property type="match status" value="1"/>
</dbReference>
<reference evidence="9" key="1">
    <citation type="journal article" date="2021" name="Nat. Commun.">
        <title>Genetic determinants of endophytism in the Arabidopsis root mycobiome.</title>
        <authorList>
            <person name="Mesny F."/>
            <person name="Miyauchi S."/>
            <person name="Thiergart T."/>
            <person name="Pickel B."/>
            <person name="Atanasova L."/>
            <person name="Karlsson M."/>
            <person name="Huettel B."/>
            <person name="Barry K.W."/>
            <person name="Haridas S."/>
            <person name="Chen C."/>
            <person name="Bauer D."/>
            <person name="Andreopoulos W."/>
            <person name="Pangilinan J."/>
            <person name="LaButti K."/>
            <person name="Riley R."/>
            <person name="Lipzen A."/>
            <person name="Clum A."/>
            <person name="Drula E."/>
            <person name="Henrissat B."/>
            <person name="Kohler A."/>
            <person name="Grigoriev I.V."/>
            <person name="Martin F.M."/>
            <person name="Hacquard S."/>
        </authorList>
    </citation>
    <scope>NUCLEOTIDE SEQUENCE</scope>
    <source>
        <strain evidence="9">MPI-SDFR-AT-0073</strain>
    </source>
</reference>
<accession>A0A9P8U944</accession>
<evidence type="ECO:0000313" key="10">
    <source>
        <dbReference type="Proteomes" id="UP000758603"/>
    </source>
</evidence>